<organism evidence="2 3">
    <name type="scientific">Periplaneta americana</name>
    <name type="common">American cockroach</name>
    <name type="synonym">Blatta americana</name>
    <dbReference type="NCBI Taxonomy" id="6978"/>
    <lineage>
        <taxon>Eukaryota</taxon>
        <taxon>Metazoa</taxon>
        <taxon>Ecdysozoa</taxon>
        <taxon>Arthropoda</taxon>
        <taxon>Hexapoda</taxon>
        <taxon>Insecta</taxon>
        <taxon>Pterygota</taxon>
        <taxon>Neoptera</taxon>
        <taxon>Polyneoptera</taxon>
        <taxon>Dictyoptera</taxon>
        <taxon>Blattodea</taxon>
        <taxon>Blattoidea</taxon>
        <taxon>Blattidae</taxon>
        <taxon>Blattinae</taxon>
        <taxon>Periplaneta</taxon>
    </lineage>
</organism>
<gene>
    <name evidence="2" type="ORF">ANN_25692</name>
</gene>
<dbReference type="EMBL" id="JAJSOF020000036">
    <property type="protein sequence ID" value="KAJ4428699.1"/>
    <property type="molecule type" value="Genomic_DNA"/>
</dbReference>
<dbReference type="Gene3D" id="3.30.420.10">
    <property type="entry name" value="Ribonuclease H-like superfamily/Ribonuclease H"/>
    <property type="match status" value="1"/>
</dbReference>
<protein>
    <submittedName>
        <fullName evidence="2">Uncharacterized protein</fullName>
    </submittedName>
</protein>
<keyword evidence="3" id="KW-1185">Reference proteome</keyword>
<comment type="caution">
    <text evidence="2">The sequence shown here is derived from an EMBL/GenBank/DDBJ whole genome shotgun (WGS) entry which is preliminary data.</text>
</comment>
<dbReference type="Proteomes" id="UP001148838">
    <property type="component" value="Unassembled WGS sequence"/>
</dbReference>
<dbReference type="PANTHER" id="PTHR47326:SF1">
    <property type="entry name" value="HTH PSQ-TYPE DOMAIN-CONTAINING PROTEIN"/>
    <property type="match status" value="1"/>
</dbReference>
<sequence>MAGLCEGSNEPSGFLKAIFLPDPTDEKTASECGTAGPQGSNLDLSHEISTDKAKPARTHRHDTTVHDVIRPVLYKNQSDSLMMADGDCHHFCKVMEPVRHRWSIHDVIGGIRNTVMPSDCSALRFGMRATKVVILRKKGQVLLKADQHVQALSHIPINTRRVGRPPEEVAETRSRPGRAVLKISCAWCQGPAFINHTRSTVLLENQVNEGNLVLDEQTLHFQQDGAPPHYALMADRRLPGKWIGRRGAVEWPARSPDLTPLDFFLWGHLKSVKTPILISKIYILSSKCIPGSVGNKVRGKLEQVLQRNVGLKDLRTASDIPAGKNTDLHVTFLNN</sequence>
<dbReference type="InterPro" id="IPR036397">
    <property type="entry name" value="RNaseH_sf"/>
</dbReference>
<evidence type="ECO:0000313" key="2">
    <source>
        <dbReference type="EMBL" id="KAJ4428699.1"/>
    </source>
</evidence>
<reference evidence="2 3" key="1">
    <citation type="journal article" date="2022" name="Allergy">
        <title>Genome assembly and annotation of Periplaneta americana reveal a comprehensive cockroach allergen profile.</title>
        <authorList>
            <person name="Wang L."/>
            <person name="Xiong Q."/>
            <person name="Saelim N."/>
            <person name="Wang L."/>
            <person name="Nong W."/>
            <person name="Wan A.T."/>
            <person name="Shi M."/>
            <person name="Liu X."/>
            <person name="Cao Q."/>
            <person name="Hui J.H.L."/>
            <person name="Sookrung N."/>
            <person name="Leung T.F."/>
            <person name="Tungtrongchitr A."/>
            <person name="Tsui S.K.W."/>
        </authorList>
    </citation>
    <scope>NUCLEOTIDE SEQUENCE [LARGE SCALE GENOMIC DNA]</scope>
    <source>
        <strain evidence="2">PWHHKU_190912</strain>
    </source>
</reference>
<accession>A0ABQ8S3V8</accession>
<evidence type="ECO:0000256" key="1">
    <source>
        <dbReference type="SAM" id="MobiDB-lite"/>
    </source>
</evidence>
<proteinExistence type="predicted"/>
<dbReference type="PANTHER" id="PTHR47326">
    <property type="entry name" value="TRANSPOSABLE ELEMENT TC3 TRANSPOSASE-LIKE PROTEIN"/>
    <property type="match status" value="1"/>
</dbReference>
<feature type="region of interest" description="Disordered" evidence="1">
    <location>
        <begin position="26"/>
        <end position="45"/>
    </location>
</feature>
<name>A0ABQ8S3V8_PERAM</name>
<evidence type="ECO:0000313" key="3">
    <source>
        <dbReference type="Proteomes" id="UP001148838"/>
    </source>
</evidence>